<dbReference type="SUPFAM" id="SSF55486">
    <property type="entry name" value="Metalloproteases ('zincins'), catalytic domain"/>
    <property type="match status" value="1"/>
</dbReference>
<dbReference type="GO" id="GO:0046872">
    <property type="term" value="F:metal ion binding"/>
    <property type="evidence" value="ECO:0007669"/>
    <property type="project" value="UniProtKB-KW"/>
</dbReference>
<dbReference type="Pfam" id="PF00200">
    <property type="entry name" value="Disintegrin"/>
    <property type="match status" value="1"/>
</dbReference>
<feature type="non-terminal residue" evidence="8">
    <location>
        <position position="733"/>
    </location>
</feature>
<accession>A0AAD7ZJC3</accession>
<protein>
    <recommendedName>
        <fullName evidence="2">ADAM10 endopeptidase</fullName>
        <ecNumber evidence="2">3.4.24.81</ecNumber>
    </recommendedName>
</protein>
<dbReference type="EMBL" id="JASPKZ010007925">
    <property type="protein sequence ID" value="KAJ9581415.1"/>
    <property type="molecule type" value="Genomic_DNA"/>
</dbReference>
<dbReference type="Gene3D" id="4.10.70.10">
    <property type="entry name" value="Disintegrin domain"/>
    <property type="match status" value="1"/>
</dbReference>
<name>A0AAD7ZJC3_DIPPU</name>
<evidence type="ECO:0000256" key="3">
    <source>
        <dbReference type="ARBA" id="ARBA00022685"/>
    </source>
</evidence>
<keyword evidence="9" id="KW-1185">Reference proteome</keyword>
<proteinExistence type="predicted"/>
<dbReference type="SUPFAM" id="SSF57552">
    <property type="entry name" value="Blood coagulation inhibitor (disintegrin)"/>
    <property type="match status" value="1"/>
</dbReference>
<feature type="non-terminal residue" evidence="8">
    <location>
        <position position="1"/>
    </location>
</feature>
<dbReference type="Pfam" id="PF21299">
    <property type="entry name" value="ADAM10_Cys-rich"/>
    <property type="match status" value="1"/>
</dbReference>
<organism evidence="8 9">
    <name type="scientific">Diploptera punctata</name>
    <name type="common">Pacific beetle cockroach</name>
    <dbReference type="NCBI Taxonomy" id="6984"/>
    <lineage>
        <taxon>Eukaryota</taxon>
        <taxon>Metazoa</taxon>
        <taxon>Ecdysozoa</taxon>
        <taxon>Arthropoda</taxon>
        <taxon>Hexapoda</taxon>
        <taxon>Insecta</taxon>
        <taxon>Pterygota</taxon>
        <taxon>Neoptera</taxon>
        <taxon>Polyneoptera</taxon>
        <taxon>Dictyoptera</taxon>
        <taxon>Blattodea</taxon>
        <taxon>Blaberoidea</taxon>
        <taxon>Blaberidae</taxon>
        <taxon>Diplopterinae</taxon>
        <taxon>Diploptera</taxon>
    </lineage>
</organism>
<dbReference type="PANTHER" id="PTHR45702">
    <property type="entry name" value="ADAM10/ADAM17 METALLOPEPTIDASE FAMILY MEMBER"/>
    <property type="match status" value="1"/>
</dbReference>
<evidence type="ECO:0000313" key="9">
    <source>
        <dbReference type="Proteomes" id="UP001233999"/>
    </source>
</evidence>
<dbReference type="InterPro" id="IPR036436">
    <property type="entry name" value="Disintegrin_dom_sf"/>
</dbReference>
<dbReference type="InterPro" id="IPR001762">
    <property type="entry name" value="Disintegrin_dom"/>
</dbReference>
<dbReference type="SMART" id="SM00050">
    <property type="entry name" value="DISIN"/>
    <property type="match status" value="1"/>
</dbReference>
<evidence type="ECO:0000256" key="4">
    <source>
        <dbReference type="PROSITE-ProRule" id="PRU00276"/>
    </source>
</evidence>
<reference evidence="8" key="2">
    <citation type="submission" date="2023-05" db="EMBL/GenBank/DDBJ databases">
        <authorList>
            <person name="Fouks B."/>
        </authorList>
    </citation>
    <scope>NUCLEOTIDE SEQUENCE</scope>
    <source>
        <strain evidence="8">Stay&amp;Tobe</strain>
        <tissue evidence="8">Testes</tissue>
    </source>
</reference>
<dbReference type="GO" id="GO:0004222">
    <property type="term" value="F:metalloendopeptidase activity"/>
    <property type="evidence" value="ECO:0007669"/>
    <property type="project" value="InterPro"/>
</dbReference>
<dbReference type="GO" id="GO:0006509">
    <property type="term" value="P:membrane protein ectodomain proteolysis"/>
    <property type="evidence" value="ECO:0007669"/>
    <property type="project" value="TreeGrafter"/>
</dbReference>
<dbReference type="InterPro" id="IPR051489">
    <property type="entry name" value="ADAM_Metalloproteinase"/>
</dbReference>
<evidence type="ECO:0000256" key="2">
    <source>
        <dbReference type="ARBA" id="ARBA00012332"/>
    </source>
</evidence>
<dbReference type="InterPro" id="IPR024079">
    <property type="entry name" value="MetalloPept_cat_dom_sf"/>
</dbReference>
<dbReference type="FunFam" id="3.40.390.10:FF:000011">
    <property type="entry name" value="Disintegrin and metalloproteinase domain-containing protein 10"/>
    <property type="match status" value="1"/>
</dbReference>
<feature type="active site" evidence="4">
    <location>
        <position position="431"/>
    </location>
</feature>
<dbReference type="EC" id="3.4.24.81" evidence="2"/>
<dbReference type="GO" id="GO:0007219">
    <property type="term" value="P:Notch signaling pathway"/>
    <property type="evidence" value="ECO:0007669"/>
    <property type="project" value="TreeGrafter"/>
</dbReference>
<feature type="binding site" evidence="4">
    <location>
        <position position="430"/>
    </location>
    <ligand>
        <name>Zn(2+)</name>
        <dbReference type="ChEBI" id="CHEBI:29105"/>
        <note>catalytic</note>
    </ligand>
</feature>
<evidence type="ECO:0000259" key="6">
    <source>
        <dbReference type="PROSITE" id="PS50214"/>
    </source>
</evidence>
<comment type="caution">
    <text evidence="8">The sequence shown here is derived from an EMBL/GenBank/DDBJ whole genome shotgun (WGS) entry which is preliminary data.</text>
</comment>
<feature type="domain" description="Disintegrin" evidence="6">
    <location>
        <begin position="501"/>
        <end position="607"/>
    </location>
</feature>
<dbReference type="Pfam" id="PF13574">
    <property type="entry name" value="Reprolysin_2"/>
    <property type="match status" value="1"/>
</dbReference>
<evidence type="ECO:0000259" key="7">
    <source>
        <dbReference type="PROSITE" id="PS50215"/>
    </source>
</evidence>
<comment type="catalytic activity">
    <reaction evidence="1">
        <text>Endopeptidase of broad specificity.</text>
        <dbReference type="EC" id="3.4.24.81"/>
    </reaction>
</comment>
<sequence>YVYSVRLNEYIRHYEVLTYDREDVLRSHLRARRSVIRDNSVHLRFSSHGRSFNIRLKRDLNTFSSNLVVIGPTGQQEDLETSHIYQGHILGEAGSYVYGSLSDGVFEGKIVSPQGSYYVERAHHYFPRDVNNTFHSIRDVNNTFHSVIYSENDIEDPYEHMRSGHVGGCGINDEVVQWMDRIQNSALEEETVQPSPKPVEFQIPAPPVMESHGNHNKYSREANEPSTGHHRKKRATRPKEENKNTCSLFIQTDPLIWRHISETVGGDAEKTREEILSLIAHHVTAVNYIYRDTRFDGRVEHRNIKFEVQRIKIDDDSPCRIPYHGDPNPFCHENIDVSNFLNLHSLGNHEHFCLAYVFTYRDFTGGTLGLAWVASASGASGGICEKYKTYTETVGGMYQSTKRSLNTGIITFVNYNSRVPPKVSQLTLAHEIGHNFGSPHDYPPECRPGGLHGNFIMFASATSGDRPNNSKFSSCSIGNISNVLDAIEDNKKRNCFTASEGAFCGNKIVEDGEECDCGYDEEECNDKCCYPRLLNDNDKLHNSSAKGCARKAGTQCSPSQGPCCSSDTCSFVMASQNVQCKAESDCSWSSTCNGRTADCPVPEPKENKTRCNEGTQLCINGECTGSICLEWNLTECFLTSHIIPNIDKRKLCELACQNGTDTGTCRSTSEFAHLVGLPPGGISLRPGSPCDNFQGYCDVFYKCRAVDAEGPLARLKNLLFNKETLLTVAQWIT</sequence>
<keyword evidence="3" id="KW-0165">Cleavage on pair of basic residues</keyword>
<keyword evidence="4" id="KW-0862">Zinc</keyword>
<dbReference type="Gene3D" id="3.40.390.10">
    <property type="entry name" value="Collagenase (Catalytic Domain)"/>
    <property type="match status" value="1"/>
</dbReference>
<evidence type="ECO:0000256" key="1">
    <source>
        <dbReference type="ARBA" id="ARBA00001809"/>
    </source>
</evidence>
<dbReference type="Proteomes" id="UP001233999">
    <property type="component" value="Unassembled WGS sequence"/>
</dbReference>
<feature type="region of interest" description="Disordered" evidence="5">
    <location>
        <begin position="206"/>
        <end position="244"/>
    </location>
</feature>
<gene>
    <name evidence="8" type="ORF">L9F63_023409</name>
</gene>
<feature type="domain" description="Peptidase M12B" evidence="7">
    <location>
        <begin position="244"/>
        <end position="484"/>
    </location>
</feature>
<comment type="caution">
    <text evidence="4">Lacks conserved residue(s) required for the propagation of feature annotation.</text>
</comment>
<dbReference type="PROSITE" id="PS50214">
    <property type="entry name" value="DISINTEGRIN_2"/>
    <property type="match status" value="1"/>
</dbReference>
<evidence type="ECO:0000256" key="5">
    <source>
        <dbReference type="SAM" id="MobiDB-lite"/>
    </source>
</evidence>
<keyword evidence="4" id="KW-0479">Metal-binding</keyword>
<dbReference type="InterPro" id="IPR049038">
    <property type="entry name" value="ADAM10_Cys-rich"/>
</dbReference>
<dbReference type="PANTHER" id="PTHR45702:SF2">
    <property type="entry name" value="KUZBANIAN, ISOFORM A"/>
    <property type="match status" value="1"/>
</dbReference>
<evidence type="ECO:0000313" key="8">
    <source>
        <dbReference type="EMBL" id="KAJ9581415.1"/>
    </source>
</evidence>
<dbReference type="PROSITE" id="PS50215">
    <property type="entry name" value="ADAM_MEPRO"/>
    <property type="match status" value="1"/>
</dbReference>
<dbReference type="InterPro" id="IPR001590">
    <property type="entry name" value="Peptidase_M12B"/>
</dbReference>
<reference evidence="8" key="1">
    <citation type="journal article" date="2023" name="IScience">
        <title>Live-bearing cockroach genome reveals convergent evolutionary mechanisms linked to viviparity in insects and beyond.</title>
        <authorList>
            <person name="Fouks B."/>
            <person name="Harrison M.C."/>
            <person name="Mikhailova A.A."/>
            <person name="Marchal E."/>
            <person name="English S."/>
            <person name="Carruthers M."/>
            <person name="Jennings E.C."/>
            <person name="Chiamaka E.L."/>
            <person name="Frigard R.A."/>
            <person name="Pippel M."/>
            <person name="Attardo G.M."/>
            <person name="Benoit J.B."/>
            <person name="Bornberg-Bauer E."/>
            <person name="Tobe S.S."/>
        </authorList>
    </citation>
    <scope>NUCLEOTIDE SEQUENCE</scope>
    <source>
        <strain evidence="8">Stay&amp;Tobe</strain>
    </source>
</reference>
<feature type="binding site" evidence="4">
    <location>
        <position position="434"/>
    </location>
    <ligand>
        <name>Zn(2+)</name>
        <dbReference type="ChEBI" id="CHEBI:29105"/>
        <note>catalytic</note>
    </ligand>
</feature>
<dbReference type="AlphaFoldDB" id="A0AAD7ZJC3"/>
<dbReference type="GO" id="GO:0005886">
    <property type="term" value="C:plasma membrane"/>
    <property type="evidence" value="ECO:0007669"/>
    <property type="project" value="TreeGrafter"/>
</dbReference>
<feature type="binding site" evidence="4">
    <location>
        <position position="440"/>
    </location>
    <ligand>
        <name>Zn(2+)</name>
        <dbReference type="ChEBI" id="CHEBI:29105"/>
        <note>catalytic</note>
    </ligand>
</feature>